<dbReference type="GO" id="GO:0003677">
    <property type="term" value="F:DNA binding"/>
    <property type="evidence" value="ECO:0007669"/>
    <property type="project" value="UniProtKB-UniRule"/>
</dbReference>
<keyword evidence="2" id="KW-0805">Transcription regulation</keyword>
<proteinExistence type="inferred from homology"/>
<evidence type="ECO:0000313" key="7">
    <source>
        <dbReference type="EMBL" id="MBB4693030.1"/>
    </source>
</evidence>
<dbReference type="PANTHER" id="PTHR35807">
    <property type="entry name" value="TRANSCRIPTIONAL REGULATOR REDD-RELATED"/>
    <property type="match status" value="1"/>
</dbReference>
<accession>A0A7W7CQU5</accession>
<dbReference type="SMART" id="SM00382">
    <property type="entry name" value="AAA"/>
    <property type="match status" value="1"/>
</dbReference>
<dbReference type="InterPro" id="IPR005158">
    <property type="entry name" value="BTAD"/>
</dbReference>
<dbReference type="InterPro" id="IPR011990">
    <property type="entry name" value="TPR-like_helical_dom_sf"/>
</dbReference>
<reference evidence="7 8" key="1">
    <citation type="submission" date="2020-08" db="EMBL/GenBank/DDBJ databases">
        <title>Sequencing the genomes of 1000 actinobacteria strains.</title>
        <authorList>
            <person name="Klenk H.-P."/>
        </authorList>
    </citation>
    <scope>NUCLEOTIDE SEQUENCE [LARGE SCALE GENOMIC DNA]</scope>
    <source>
        <strain evidence="7 8">DSM 45518</strain>
    </source>
</reference>
<dbReference type="GO" id="GO:0006355">
    <property type="term" value="P:regulation of DNA-templated transcription"/>
    <property type="evidence" value="ECO:0007669"/>
    <property type="project" value="InterPro"/>
</dbReference>
<evidence type="ECO:0000256" key="3">
    <source>
        <dbReference type="ARBA" id="ARBA00023125"/>
    </source>
</evidence>
<dbReference type="GO" id="GO:0000160">
    <property type="term" value="P:phosphorelay signal transduction system"/>
    <property type="evidence" value="ECO:0007669"/>
    <property type="project" value="InterPro"/>
</dbReference>
<feature type="DNA-binding region" description="OmpR/PhoB-type" evidence="5">
    <location>
        <begin position="1"/>
        <end position="93"/>
    </location>
</feature>
<dbReference type="RefSeq" id="WP_184951693.1">
    <property type="nucleotide sequence ID" value="NZ_BOMC01000089.1"/>
</dbReference>
<evidence type="ECO:0000259" key="6">
    <source>
        <dbReference type="PROSITE" id="PS51755"/>
    </source>
</evidence>
<dbReference type="SMART" id="SM00028">
    <property type="entry name" value="TPR"/>
    <property type="match status" value="4"/>
</dbReference>
<dbReference type="InterPro" id="IPR016032">
    <property type="entry name" value="Sig_transdc_resp-reg_C-effctor"/>
</dbReference>
<dbReference type="Gene3D" id="1.10.10.10">
    <property type="entry name" value="Winged helix-like DNA-binding domain superfamily/Winged helix DNA-binding domain"/>
    <property type="match status" value="2"/>
</dbReference>
<comment type="similarity">
    <text evidence="1">Belongs to the AfsR/DnrI/RedD regulatory family.</text>
</comment>
<dbReference type="AlphaFoldDB" id="A0A7W7CQU5"/>
<dbReference type="EMBL" id="JACHMF010000001">
    <property type="protein sequence ID" value="MBB4693030.1"/>
    <property type="molecule type" value="Genomic_DNA"/>
</dbReference>
<dbReference type="PANTHER" id="PTHR35807:SF1">
    <property type="entry name" value="TRANSCRIPTIONAL REGULATOR REDD"/>
    <property type="match status" value="1"/>
</dbReference>
<keyword evidence="8" id="KW-1185">Reference proteome</keyword>
<dbReference type="Gene3D" id="1.25.40.10">
    <property type="entry name" value="Tetratricopeptide repeat domain"/>
    <property type="match status" value="2"/>
</dbReference>
<dbReference type="CDD" id="cd15831">
    <property type="entry name" value="BTAD"/>
    <property type="match status" value="1"/>
</dbReference>
<keyword evidence="4" id="KW-0804">Transcription</keyword>
<dbReference type="InterPro" id="IPR051677">
    <property type="entry name" value="AfsR-DnrI-RedD_regulator"/>
</dbReference>
<dbReference type="Pfam" id="PF00931">
    <property type="entry name" value="NB-ARC"/>
    <property type="match status" value="1"/>
</dbReference>
<dbReference type="InterPro" id="IPR036388">
    <property type="entry name" value="WH-like_DNA-bd_sf"/>
</dbReference>
<evidence type="ECO:0000256" key="4">
    <source>
        <dbReference type="ARBA" id="ARBA00023163"/>
    </source>
</evidence>
<dbReference type="InterPro" id="IPR019734">
    <property type="entry name" value="TPR_rpt"/>
</dbReference>
<dbReference type="SMART" id="SM01043">
    <property type="entry name" value="BTAD"/>
    <property type="match status" value="1"/>
</dbReference>
<gene>
    <name evidence="7" type="ORF">BKA14_003178</name>
</gene>
<evidence type="ECO:0000256" key="2">
    <source>
        <dbReference type="ARBA" id="ARBA00023015"/>
    </source>
</evidence>
<dbReference type="PRINTS" id="PR00364">
    <property type="entry name" value="DISEASERSIST"/>
</dbReference>
<sequence>MDFLILGTLEVLFGENRADIGGLRQQIILATLALEANRVIRVNRLMEALYGDDLPTTSRVQVQICISALRRLFNANGHPDTIVTRSQGYVLQIPEGSLDLNRYESGLTQARQLREFRRLDEAVGHYRGALSLWRGPALDGIESRLVQSAAERLAERRLTTTEECIELELRLGRHRELIDELTALVHENPLRARLREHLMLALYRSGRQPEALDSYRTARKLFIEELGLEPGEELRQLEHAILTSDPKLNLPEQVRTGGDQLPAALAAPPVALPPTVPPPAVPPIVPVLIDPAPVAIPAPGVPISAVPAPAAVLPPLPGVAPVPCLLPTDIADFTGREKQIEAIQQQFALATGDMSQFAVPVVVMAGKPGIGKTTLAVHAAHRLAASYPDGQLFADLHGRHPEQIGPMRVLERFLRALGVPGTQMPELLEERAELYRTLLADRRVLVVLDNAGGEAQVRPLVPGTSQSAVLVTSRSRLPGLPGAVHIDVDVFRAEQSMHLLSRVAGPERVESEPDSAAELAELCGHLPLALRIAGVRLAARPHWSVDHLVERLANEARRLDELKHSGMGIRASISLTYDHLEADAQRLFRLLTVLDFPQFSSWMAAALLDTSFFDAQDLLDDLADAQLIETTDATGRGIHAQYRFHDLIRVFARERLVAEDAAEDRDGALRRVVGALLFLAGEAHRGVYGGDYLRVRGEAALHALPDRQVRQLVDPPLPWFERERLTIVATVRQAAQAGLVEHCWSLAMTAVTLFESRIYLSDWRETHQIALEAAREAGDERGQAAMLYSLGSLHIVEQRFADALRELAAAGELFERAGDLQGAALVSRHVGFVDRMNGRFAEATENYGKALETFRCSGDLVAAAYVLHSIAQIRLEQGDMEAARQLLPEALEHARSAGSRRVEAQVLHRLGEAHLHAGEPARAIDVLRQALVLVRELGDPVGEAYALHGLGVAHLRTQKLEEAGTALRDAMRLACASGERMIEAKVSMVLGEVALADGTAPQAVVYLHRALGLFRAIGAPQFETNVLKLLSDAYAAAGNPADVVVVPMTPAV</sequence>
<dbReference type="InterPro" id="IPR027417">
    <property type="entry name" value="P-loop_NTPase"/>
</dbReference>
<comment type="caution">
    <text evidence="7">The sequence shown here is derived from an EMBL/GenBank/DDBJ whole genome shotgun (WGS) entry which is preliminary data.</text>
</comment>
<feature type="domain" description="OmpR/PhoB-type" evidence="6">
    <location>
        <begin position="1"/>
        <end position="93"/>
    </location>
</feature>
<dbReference type="InterPro" id="IPR002182">
    <property type="entry name" value="NB-ARC"/>
</dbReference>
<dbReference type="SUPFAM" id="SSF48452">
    <property type="entry name" value="TPR-like"/>
    <property type="match status" value="3"/>
</dbReference>
<dbReference type="Proteomes" id="UP000542742">
    <property type="component" value="Unassembled WGS sequence"/>
</dbReference>
<dbReference type="Pfam" id="PF00486">
    <property type="entry name" value="Trans_reg_C"/>
    <property type="match status" value="1"/>
</dbReference>
<name>A0A7W7CQU5_9ACTN</name>
<dbReference type="Pfam" id="PF03704">
    <property type="entry name" value="BTAD"/>
    <property type="match status" value="1"/>
</dbReference>
<dbReference type="Gene3D" id="3.40.50.300">
    <property type="entry name" value="P-loop containing nucleotide triphosphate hydrolases"/>
    <property type="match status" value="1"/>
</dbReference>
<protein>
    <submittedName>
        <fullName evidence="7">DNA-binding SARP family transcriptional activator/uncharacterized protein HemY</fullName>
    </submittedName>
</protein>
<evidence type="ECO:0000256" key="5">
    <source>
        <dbReference type="PROSITE-ProRule" id="PRU01091"/>
    </source>
</evidence>
<dbReference type="SMART" id="SM00862">
    <property type="entry name" value="Trans_reg_C"/>
    <property type="match status" value="1"/>
</dbReference>
<evidence type="ECO:0000313" key="8">
    <source>
        <dbReference type="Proteomes" id="UP000542742"/>
    </source>
</evidence>
<dbReference type="PROSITE" id="PS51755">
    <property type="entry name" value="OMPR_PHOB"/>
    <property type="match status" value="1"/>
</dbReference>
<organism evidence="7 8">
    <name type="scientific">Paractinoplanes abujensis</name>
    <dbReference type="NCBI Taxonomy" id="882441"/>
    <lineage>
        <taxon>Bacteria</taxon>
        <taxon>Bacillati</taxon>
        <taxon>Actinomycetota</taxon>
        <taxon>Actinomycetes</taxon>
        <taxon>Micromonosporales</taxon>
        <taxon>Micromonosporaceae</taxon>
        <taxon>Paractinoplanes</taxon>
    </lineage>
</organism>
<dbReference type="SUPFAM" id="SSF46894">
    <property type="entry name" value="C-terminal effector domain of the bipartite response regulators"/>
    <property type="match status" value="1"/>
</dbReference>
<dbReference type="GO" id="GO:0043531">
    <property type="term" value="F:ADP binding"/>
    <property type="evidence" value="ECO:0007669"/>
    <property type="project" value="InterPro"/>
</dbReference>
<dbReference type="InterPro" id="IPR001867">
    <property type="entry name" value="OmpR/PhoB-type_DNA-bd"/>
</dbReference>
<dbReference type="SUPFAM" id="SSF52540">
    <property type="entry name" value="P-loop containing nucleoside triphosphate hydrolases"/>
    <property type="match status" value="1"/>
</dbReference>
<keyword evidence="3 5" id="KW-0238">DNA-binding</keyword>
<dbReference type="Pfam" id="PF13424">
    <property type="entry name" value="TPR_12"/>
    <property type="match status" value="1"/>
</dbReference>
<evidence type="ECO:0000256" key="1">
    <source>
        <dbReference type="ARBA" id="ARBA00005820"/>
    </source>
</evidence>
<dbReference type="InterPro" id="IPR003593">
    <property type="entry name" value="AAA+_ATPase"/>
</dbReference>